<keyword evidence="9" id="KW-1133">Transmembrane helix</keyword>
<evidence type="ECO:0000256" key="7">
    <source>
        <dbReference type="ARBA" id="ARBA00022840"/>
    </source>
</evidence>
<evidence type="ECO:0000256" key="3">
    <source>
        <dbReference type="ARBA" id="ARBA00022553"/>
    </source>
</evidence>
<keyword evidence="6 13" id="KW-0418">Kinase</keyword>
<dbReference type="Proteomes" id="UP000590511">
    <property type="component" value="Unassembled WGS sequence"/>
</dbReference>
<name>A0A7W7MIS5_9ACTN</name>
<gene>
    <name evidence="12" type="ORF">Alo02nite_61620</name>
    <name evidence="13" type="ORF">BJ964_005842</name>
</gene>
<proteinExistence type="predicted"/>
<comment type="caution">
    <text evidence="13">The sequence shown here is derived from an EMBL/GenBank/DDBJ whole genome shotgun (WGS) entry which is preliminary data.</text>
</comment>
<organism evidence="13 14">
    <name type="scientific">Actinoplanes lobatus</name>
    <dbReference type="NCBI Taxonomy" id="113568"/>
    <lineage>
        <taxon>Bacteria</taxon>
        <taxon>Bacillati</taxon>
        <taxon>Actinomycetota</taxon>
        <taxon>Actinomycetes</taxon>
        <taxon>Micromonosporales</taxon>
        <taxon>Micromonosporaceae</taxon>
        <taxon>Actinoplanes</taxon>
    </lineage>
</organism>
<dbReference type="Pfam" id="PF23539">
    <property type="entry name" value="DUF7134"/>
    <property type="match status" value="1"/>
</dbReference>
<dbReference type="Proteomes" id="UP000631312">
    <property type="component" value="Unassembled WGS sequence"/>
</dbReference>
<dbReference type="SUPFAM" id="SSF55874">
    <property type="entry name" value="ATPase domain of HSP90 chaperone/DNA topoisomerase II/histidine kinase"/>
    <property type="match status" value="1"/>
</dbReference>
<evidence type="ECO:0000256" key="2">
    <source>
        <dbReference type="ARBA" id="ARBA00012438"/>
    </source>
</evidence>
<dbReference type="InterPro" id="IPR055558">
    <property type="entry name" value="DUF7134"/>
</dbReference>
<keyword evidence="9" id="KW-0812">Transmembrane</keyword>
<dbReference type="EMBL" id="BOMP01000104">
    <property type="protein sequence ID" value="GIE43264.1"/>
    <property type="molecule type" value="Genomic_DNA"/>
</dbReference>
<dbReference type="GO" id="GO:0005524">
    <property type="term" value="F:ATP binding"/>
    <property type="evidence" value="ECO:0007669"/>
    <property type="project" value="UniProtKB-KW"/>
</dbReference>
<dbReference type="PANTHER" id="PTHR24421:SF10">
    <property type="entry name" value="NITRATE_NITRITE SENSOR PROTEIN NARQ"/>
    <property type="match status" value="1"/>
</dbReference>
<keyword evidence="5" id="KW-0547">Nucleotide-binding</keyword>
<evidence type="ECO:0000313" key="12">
    <source>
        <dbReference type="EMBL" id="GIE43264.1"/>
    </source>
</evidence>
<feature type="domain" description="Signal transduction histidine kinase subgroup 3 dimerisation and phosphoacceptor" evidence="10">
    <location>
        <begin position="177"/>
        <end position="244"/>
    </location>
</feature>
<dbReference type="EMBL" id="JACHNC010000001">
    <property type="protein sequence ID" value="MBB4751681.1"/>
    <property type="molecule type" value="Genomic_DNA"/>
</dbReference>
<dbReference type="GO" id="GO:0016020">
    <property type="term" value="C:membrane"/>
    <property type="evidence" value="ECO:0007669"/>
    <property type="project" value="InterPro"/>
</dbReference>
<keyword evidence="8" id="KW-0902">Two-component regulatory system</keyword>
<dbReference type="RefSeq" id="WP_188123679.1">
    <property type="nucleotide sequence ID" value="NZ_BOMP01000104.1"/>
</dbReference>
<keyword evidence="3" id="KW-0597">Phosphoprotein</keyword>
<keyword evidence="7" id="KW-0067">ATP-binding</keyword>
<reference evidence="13 14" key="1">
    <citation type="submission" date="2020-08" db="EMBL/GenBank/DDBJ databases">
        <title>Sequencing the genomes of 1000 actinobacteria strains.</title>
        <authorList>
            <person name="Klenk H.-P."/>
        </authorList>
    </citation>
    <scope>NUCLEOTIDE SEQUENCE [LARGE SCALE GENOMIC DNA]</scope>
    <source>
        <strain evidence="13 14">DSM 43150</strain>
    </source>
</reference>
<sequence>MHVNGTGRIPPWLGDAALAGGLVVTVLTLAPPADTGLTVTLAAVAAGAAMLRRRYPEQVLTVATAVVVLTLLTGTPAAGLFIALGALNYSTALYSRRRRPWFYAATVWVAIVTAGTIMSGAAWWTSDQWALFAFIFGGAGAGDSTRMRRAYIAEVTERARQAEQTREEEARRRVMDERLRIARELHDVVAHHIAVISVHAGAAGHVLRNDPEKVWPVLGHIRQAADTVLDEIKSVIGVLRDPGELPATEPTSGLDRLPGMLAGLEAMGFEVRHRQTGTPRPLPAVVDLAAYRIVQEALTNAHRYGDGSADLDLTYTDGEVTIEVVNRVARYRGRSGSGFGLLGMRERAAVAHGAVTAGPVSGGRFRVHAVLPAAENGLSWNDEPTELTPTTAEGR</sequence>
<feature type="transmembrane region" description="Helical" evidence="9">
    <location>
        <begin position="12"/>
        <end position="30"/>
    </location>
</feature>
<accession>A0A7W7MIS5</accession>
<evidence type="ECO:0000256" key="8">
    <source>
        <dbReference type="ARBA" id="ARBA00023012"/>
    </source>
</evidence>
<dbReference type="CDD" id="cd16917">
    <property type="entry name" value="HATPase_UhpB-NarQ-NarX-like"/>
    <property type="match status" value="1"/>
</dbReference>
<evidence type="ECO:0000313" key="14">
    <source>
        <dbReference type="Proteomes" id="UP000590511"/>
    </source>
</evidence>
<dbReference type="InterPro" id="IPR011712">
    <property type="entry name" value="Sig_transdc_His_kin_sub3_dim/P"/>
</dbReference>
<dbReference type="Gene3D" id="3.30.565.10">
    <property type="entry name" value="Histidine kinase-like ATPase, C-terminal domain"/>
    <property type="match status" value="1"/>
</dbReference>
<dbReference type="PANTHER" id="PTHR24421">
    <property type="entry name" value="NITRATE/NITRITE SENSOR PROTEIN NARX-RELATED"/>
    <property type="match status" value="1"/>
</dbReference>
<feature type="domain" description="DUF7134" evidence="11">
    <location>
        <begin position="11"/>
        <end position="130"/>
    </location>
</feature>
<evidence type="ECO:0000256" key="1">
    <source>
        <dbReference type="ARBA" id="ARBA00000085"/>
    </source>
</evidence>
<evidence type="ECO:0000256" key="5">
    <source>
        <dbReference type="ARBA" id="ARBA00022741"/>
    </source>
</evidence>
<evidence type="ECO:0000256" key="6">
    <source>
        <dbReference type="ARBA" id="ARBA00022777"/>
    </source>
</evidence>
<keyword evidence="9" id="KW-0472">Membrane</keyword>
<comment type="catalytic activity">
    <reaction evidence="1">
        <text>ATP + protein L-histidine = ADP + protein N-phospho-L-histidine.</text>
        <dbReference type="EC" id="2.7.13.3"/>
    </reaction>
</comment>
<keyword evidence="15" id="KW-1185">Reference proteome</keyword>
<evidence type="ECO:0000256" key="9">
    <source>
        <dbReference type="SAM" id="Phobius"/>
    </source>
</evidence>
<reference evidence="12 15" key="2">
    <citation type="submission" date="2021-01" db="EMBL/GenBank/DDBJ databases">
        <title>Whole genome shotgun sequence of Actinoplanes lobatus NBRC 12513.</title>
        <authorList>
            <person name="Komaki H."/>
            <person name="Tamura T."/>
        </authorList>
    </citation>
    <scope>NUCLEOTIDE SEQUENCE [LARGE SCALE GENOMIC DNA]</scope>
    <source>
        <strain evidence="12 15">NBRC 12513</strain>
    </source>
</reference>
<dbReference type="Gene3D" id="1.20.5.1930">
    <property type="match status" value="1"/>
</dbReference>
<keyword evidence="4" id="KW-0808">Transferase</keyword>
<evidence type="ECO:0000259" key="11">
    <source>
        <dbReference type="Pfam" id="PF23539"/>
    </source>
</evidence>
<dbReference type="GO" id="GO:0046983">
    <property type="term" value="F:protein dimerization activity"/>
    <property type="evidence" value="ECO:0007669"/>
    <property type="project" value="InterPro"/>
</dbReference>
<dbReference type="EC" id="2.7.13.3" evidence="2"/>
<feature type="transmembrane region" description="Helical" evidence="9">
    <location>
        <begin position="59"/>
        <end position="89"/>
    </location>
</feature>
<dbReference type="InterPro" id="IPR050482">
    <property type="entry name" value="Sensor_HK_TwoCompSys"/>
</dbReference>
<evidence type="ECO:0000256" key="4">
    <source>
        <dbReference type="ARBA" id="ARBA00022679"/>
    </source>
</evidence>
<protein>
    <recommendedName>
        <fullName evidence="2">histidine kinase</fullName>
        <ecNumber evidence="2">2.7.13.3</ecNumber>
    </recommendedName>
</protein>
<evidence type="ECO:0000313" key="13">
    <source>
        <dbReference type="EMBL" id="MBB4751681.1"/>
    </source>
</evidence>
<dbReference type="GO" id="GO:0000155">
    <property type="term" value="F:phosphorelay sensor kinase activity"/>
    <property type="evidence" value="ECO:0007669"/>
    <property type="project" value="InterPro"/>
</dbReference>
<evidence type="ECO:0000259" key="10">
    <source>
        <dbReference type="Pfam" id="PF07730"/>
    </source>
</evidence>
<dbReference type="Pfam" id="PF07730">
    <property type="entry name" value="HisKA_3"/>
    <property type="match status" value="1"/>
</dbReference>
<evidence type="ECO:0000313" key="15">
    <source>
        <dbReference type="Proteomes" id="UP000631312"/>
    </source>
</evidence>
<dbReference type="AlphaFoldDB" id="A0A7W7MIS5"/>
<feature type="transmembrane region" description="Helical" evidence="9">
    <location>
        <begin position="101"/>
        <end position="123"/>
    </location>
</feature>
<dbReference type="InterPro" id="IPR036890">
    <property type="entry name" value="HATPase_C_sf"/>
</dbReference>